<gene>
    <name evidence="1" type="ORF">WG66_1773</name>
</gene>
<sequence>MSHKVSSVIGCDVSVLLAASGDIVEGVFGIKSGVEHIADGSDVAHDAGGVIGGNMSDSVGVIGNIERDVVEAVAGIGNIVGIVIVSVGGRSAGAEDDDSRDNG</sequence>
<comment type="caution">
    <text evidence="1">The sequence shown here is derived from an EMBL/GenBank/DDBJ whole genome shotgun (WGS) entry which is preliminary data.</text>
</comment>
<protein>
    <submittedName>
        <fullName evidence="1">Uncharacterized protein</fullName>
    </submittedName>
</protein>
<proteinExistence type="predicted"/>
<dbReference type="EMBL" id="LATX01000652">
    <property type="protein sequence ID" value="KTB45650.1"/>
    <property type="molecule type" value="Genomic_DNA"/>
</dbReference>
<name>A0A0W0GAR3_MONRR</name>
<reference evidence="1 2" key="1">
    <citation type="submission" date="2015-12" db="EMBL/GenBank/DDBJ databases">
        <title>Draft genome sequence of Moniliophthora roreri, the causal agent of frosty pod rot of cacao.</title>
        <authorList>
            <person name="Aime M.C."/>
            <person name="Diaz-Valderrama J.R."/>
            <person name="Kijpornyongpan T."/>
            <person name="Phillips-Mora W."/>
        </authorList>
    </citation>
    <scope>NUCLEOTIDE SEQUENCE [LARGE SCALE GENOMIC DNA]</scope>
    <source>
        <strain evidence="1 2">MCA 2952</strain>
    </source>
</reference>
<dbReference type="AlphaFoldDB" id="A0A0W0GAR3"/>
<dbReference type="Proteomes" id="UP000054988">
    <property type="component" value="Unassembled WGS sequence"/>
</dbReference>
<evidence type="ECO:0000313" key="2">
    <source>
        <dbReference type="Proteomes" id="UP000054988"/>
    </source>
</evidence>
<accession>A0A0W0GAR3</accession>
<evidence type="ECO:0000313" key="1">
    <source>
        <dbReference type="EMBL" id="KTB45650.1"/>
    </source>
</evidence>
<organism evidence="1 2">
    <name type="scientific">Moniliophthora roreri</name>
    <name type="common">Frosty pod rot fungus</name>
    <name type="synonym">Monilia roreri</name>
    <dbReference type="NCBI Taxonomy" id="221103"/>
    <lineage>
        <taxon>Eukaryota</taxon>
        <taxon>Fungi</taxon>
        <taxon>Dikarya</taxon>
        <taxon>Basidiomycota</taxon>
        <taxon>Agaricomycotina</taxon>
        <taxon>Agaricomycetes</taxon>
        <taxon>Agaricomycetidae</taxon>
        <taxon>Agaricales</taxon>
        <taxon>Marasmiineae</taxon>
        <taxon>Marasmiaceae</taxon>
        <taxon>Moniliophthora</taxon>
    </lineage>
</organism>